<gene>
    <name evidence="1" type="ORF">CSSPTR1EN2_LOCUS6582</name>
</gene>
<keyword evidence="2" id="KW-1185">Reference proteome</keyword>
<organism evidence="1 2">
    <name type="scientific">Sphagnum troendelagicum</name>
    <dbReference type="NCBI Taxonomy" id="128251"/>
    <lineage>
        <taxon>Eukaryota</taxon>
        <taxon>Viridiplantae</taxon>
        <taxon>Streptophyta</taxon>
        <taxon>Embryophyta</taxon>
        <taxon>Bryophyta</taxon>
        <taxon>Sphagnophytina</taxon>
        <taxon>Sphagnopsida</taxon>
        <taxon>Sphagnales</taxon>
        <taxon>Sphagnaceae</taxon>
        <taxon>Sphagnum</taxon>
    </lineage>
</organism>
<dbReference type="Proteomes" id="UP001497512">
    <property type="component" value="Chromosome 13"/>
</dbReference>
<name>A0ABP0TRU5_9BRYO</name>
<sequence length="148" mass="15985">MRRLQLKEVVGYDIVAIGMGDTSRRAIRCEEVKITAVLVKKGSGEVVFEQTSYLIPYVLIDRTVDAIGLTEEAPIPEDDSNVVDMDIGAILDLSAPSDSHGPVLAIGSIGCILGRPGLLRLGLEVHVSKEYLYPTTIVSAFVFPVMVV</sequence>
<evidence type="ECO:0000313" key="1">
    <source>
        <dbReference type="EMBL" id="CAK9202788.1"/>
    </source>
</evidence>
<accession>A0ABP0TRU5</accession>
<proteinExistence type="predicted"/>
<dbReference type="EMBL" id="OZ019905">
    <property type="protein sequence ID" value="CAK9202788.1"/>
    <property type="molecule type" value="Genomic_DNA"/>
</dbReference>
<protein>
    <submittedName>
        <fullName evidence="1">Uncharacterized protein</fullName>
    </submittedName>
</protein>
<evidence type="ECO:0000313" key="2">
    <source>
        <dbReference type="Proteomes" id="UP001497512"/>
    </source>
</evidence>
<reference evidence="1" key="1">
    <citation type="submission" date="2024-02" db="EMBL/GenBank/DDBJ databases">
        <authorList>
            <consortium name="ELIXIR-Norway"/>
            <consortium name="Elixir Norway"/>
        </authorList>
    </citation>
    <scope>NUCLEOTIDE SEQUENCE</scope>
</reference>